<organism evidence="2 3">
    <name type="scientific">Salinibacillus aidingensis</name>
    <dbReference type="NCBI Taxonomy" id="237684"/>
    <lineage>
        <taxon>Bacteria</taxon>
        <taxon>Bacillati</taxon>
        <taxon>Bacillota</taxon>
        <taxon>Bacilli</taxon>
        <taxon>Bacillales</taxon>
        <taxon>Bacillaceae</taxon>
        <taxon>Salinibacillus</taxon>
    </lineage>
</organism>
<protein>
    <recommendedName>
        <fullName evidence="4">YqzE-like protein</fullName>
    </recommendedName>
</protein>
<evidence type="ECO:0000256" key="1">
    <source>
        <dbReference type="SAM" id="MobiDB-lite"/>
    </source>
</evidence>
<accession>A0ABN1B2C2</accession>
<comment type="caution">
    <text evidence="2">The sequence shown here is derived from an EMBL/GenBank/DDBJ whole genome shotgun (WGS) entry which is preliminary data.</text>
</comment>
<proteinExistence type="predicted"/>
<name>A0ABN1B2C2_9BACI</name>
<sequence length="68" mass="7690">MPLNQFSTRLELLAKQKAANKKKGPPGSTGMTTPATPIPNERKPKTTKRKLLMVFMINHLTLPDDFIW</sequence>
<dbReference type="EMBL" id="BAAADO010000002">
    <property type="protein sequence ID" value="GAA0488816.1"/>
    <property type="molecule type" value="Genomic_DNA"/>
</dbReference>
<keyword evidence="3" id="KW-1185">Reference proteome</keyword>
<evidence type="ECO:0008006" key="4">
    <source>
        <dbReference type="Google" id="ProtNLM"/>
    </source>
</evidence>
<dbReference type="Proteomes" id="UP001500880">
    <property type="component" value="Unassembled WGS sequence"/>
</dbReference>
<evidence type="ECO:0000313" key="3">
    <source>
        <dbReference type="Proteomes" id="UP001500880"/>
    </source>
</evidence>
<evidence type="ECO:0000313" key="2">
    <source>
        <dbReference type="EMBL" id="GAA0488816.1"/>
    </source>
</evidence>
<feature type="region of interest" description="Disordered" evidence="1">
    <location>
        <begin position="16"/>
        <end position="47"/>
    </location>
</feature>
<gene>
    <name evidence="2" type="ORF">GCM10008986_13280</name>
</gene>
<reference evidence="2 3" key="1">
    <citation type="journal article" date="2019" name="Int. J. Syst. Evol. Microbiol.">
        <title>The Global Catalogue of Microorganisms (GCM) 10K type strain sequencing project: providing services to taxonomists for standard genome sequencing and annotation.</title>
        <authorList>
            <consortium name="The Broad Institute Genomics Platform"/>
            <consortium name="The Broad Institute Genome Sequencing Center for Infectious Disease"/>
            <person name="Wu L."/>
            <person name="Ma J."/>
        </authorList>
    </citation>
    <scope>NUCLEOTIDE SEQUENCE [LARGE SCALE GENOMIC DNA]</scope>
    <source>
        <strain evidence="2 3">JCM 12389</strain>
    </source>
</reference>